<reference evidence="1 2" key="1">
    <citation type="journal article" date="2018" name="Sci. Rep.">
        <title>Comparative analysis of the Pocillopora damicornis genome highlights role of immune system in coral evolution.</title>
        <authorList>
            <person name="Cunning R."/>
            <person name="Bay R.A."/>
            <person name="Gillette P."/>
            <person name="Baker A.C."/>
            <person name="Traylor-Knowles N."/>
        </authorList>
    </citation>
    <scope>NUCLEOTIDE SEQUENCE [LARGE SCALE GENOMIC DNA]</scope>
    <source>
        <strain evidence="1">RSMAS</strain>
        <tissue evidence="1">Whole animal</tissue>
    </source>
</reference>
<accession>A0A3M6TX22</accession>
<gene>
    <name evidence="1" type="ORF">pdam_00011043</name>
</gene>
<sequence>LIQYQILRSNIRRVVWQMVRGITNEILGVKGQVMRIKKNINYEITNGPDNTSLHLHFDPANMKSNTNNDSLLEVTPLTDAASLLFITNLSQGWYLITPTNLKYTQDIAKKEPKECLGQLLLRVKMSERSSMIDNFLSFEIRCKSFHKIRNKCTTSSL</sequence>
<protein>
    <submittedName>
        <fullName evidence="1">Uncharacterized protein</fullName>
    </submittedName>
</protein>
<name>A0A3M6TX22_POCDA</name>
<organism evidence="1 2">
    <name type="scientific">Pocillopora damicornis</name>
    <name type="common">Cauliflower coral</name>
    <name type="synonym">Millepora damicornis</name>
    <dbReference type="NCBI Taxonomy" id="46731"/>
    <lineage>
        <taxon>Eukaryota</taxon>
        <taxon>Metazoa</taxon>
        <taxon>Cnidaria</taxon>
        <taxon>Anthozoa</taxon>
        <taxon>Hexacorallia</taxon>
        <taxon>Scleractinia</taxon>
        <taxon>Astrocoeniina</taxon>
        <taxon>Pocilloporidae</taxon>
        <taxon>Pocillopora</taxon>
    </lineage>
</organism>
<feature type="non-terminal residue" evidence="1">
    <location>
        <position position="1"/>
    </location>
</feature>
<dbReference type="AlphaFoldDB" id="A0A3M6TX22"/>
<evidence type="ECO:0000313" key="2">
    <source>
        <dbReference type="Proteomes" id="UP000275408"/>
    </source>
</evidence>
<keyword evidence="2" id="KW-1185">Reference proteome</keyword>
<comment type="caution">
    <text evidence="1">The sequence shown here is derived from an EMBL/GenBank/DDBJ whole genome shotgun (WGS) entry which is preliminary data.</text>
</comment>
<proteinExistence type="predicted"/>
<dbReference type="Proteomes" id="UP000275408">
    <property type="component" value="Unassembled WGS sequence"/>
</dbReference>
<evidence type="ECO:0000313" key="1">
    <source>
        <dbReference type="EMBL" id="RMX45926.1"/>
    </source>
</evidence>
<dbReference type="EMBL" id="RCHS01002741">
    <property type="protein sequence ID" value="RMX45926.1"/>
    <property type="molecule type" value="Genomic_DNA"/>
</dbReference>